<name>A0A6A4H8K5_9AGAR</name>
<keyword evidence="3" id="KW-1185">Reference proteome</keyword>
<dbReference type="Proteomes" id="UP000799118">
    <property type="component" value="Unassembled WGS sequence"/>
</dbReference>
<dbReference type="SUPFAM" id="SSF52047">
    <property type="entry name" value="RNI-like"/>
    <property type="match status" value="1"/>
</dbReference>
<dbReference type="OrthoDB" id="3365698at2759"/>
<sequence>MYGYERKEPDSLRSQFKSMCYRNTRKVSLNVLYDFKLQDTTHACDLDISLERIIRRGFSRIPVNVDIVVASLHLRRNLFKSPDVAFAGITTTFELCRSRESTPGEVNLNFIQRVLAFPTLELDLQSCSASQKITIIKQMSLSNLRVTVDNASISTKLRSRYGTSSLESSEISQILQLAEKDLEDYETELHELQMQTLSTKFQKKRLKEHSRFCTPSMIVIGAVCTRWHKLVNSCSQLWTRFAVTFCPSDCFISEDRKQDAAMSKVELYLECTRDELLSMYINTGVWEGDLYSLEHPGFELLLAQSHRWHNLSFRGHFSPDSHPGLFANPSIAFPALETVEIDMLDYDGNEAFPAELGLFQHAPRLQSLSFFGCVDMTTQDFSWGQITTLELDTGLLDVYPLIAVCPNLQAIKLRANCKNDAIIYDTPDDPFTSKHVVSFSITGSFTGTSDMIEAILSLFTFPSLRSLELADTAHRRDKTPYQYWPKSLNAVLLYSPYADCPSLTKT</sequence>
<protein>
    <recommendedName>
        <fullName evidence="4">F-box domain-containing protein</fullName>
    </recommendedName>
</protein>
<organism evidence="2 3">
    <name type="scientific">Gymnopus androsaceus JB14</name>
    <dbReference type="NCBI Taxonomy" id="1447944"/>
    <lineage>
        <taxon>Eukaryota</taxon>
        <taxon>Fungi</taxon>
        <taxon>Dikarya</taxon>
        <taxon>Basidiomycota</taxon>
        <taxon>Agaricomycotina</taxon>
        <taxon>Agaricomycetes</taxon>
        <taxon>Agaricomycetidae</taxon>
        <taxon>Agaricales</taxon>
        <taxon>Marasmiineae</taxon>
        <taxon>Omphalotaceae</taxon>
        <taxon>Gymnopus</taxon>
    </lineage>
</organism>
<proteinExistence type="predicted"/>
<evidence type="ECO:0008006" key="4">
    <source>
        <dbReference type="Google" id="ProtNLM"/>
    </source>
</evidence>
<dbReference type="Gene3D" id="3.80.10.10">
    <property type="entry name" value="Ribonuclease Inhibitor"/>
    <property type="match status" value="1"/>
</dbReference>
<evidence type="ECO:0000313" key="2">
    <source>
        <dbReference type="EMBL" id="KAE9393998.1"/>
    </source>
</evidence>
<dbReference type="InterPro" id="IPR032675">
    <property type="entry name" value="LRR_dom_sf"/>
</dbReference>
<accession>A0A6A4H8K5</accession>
<evidence type="ECO:0000313" key="3">
    <source>
        <dbReference type="Proteomes" id="UP000799118"/>
    </source>
</evidence>
<feature type="coiled-coil region" evidence="1">
    <location>
        <begin position="168"/>
        <end position="195"/>
    </location>
</feature>
<reference evidence="2" key="1">
    <citation type="journal article" date="2019" name="Environ. Microbiol.">
        <title>Fungal ecological strategies reflected in gene transcription - a case study of two litter decomposers.</title>
        <authorList>
            <person name="Barbi F."/>
            <person name="Kohler A."/>
            <person name="Barry K."/>
            <person name="Baskaran P."/>
            <person name="Daum C."/>
            <person name="Fauchery L."/>
            <person name="Ihrmark K."/>
            <person name="Kuo A."/>
            <person name="LaButti K."/>
            <person name="Lipzen A."/>
            <person name="Morin E."/>
            <person name="Grigoriev I.V."/>
            <person name="Henrissat B."/>
            <person name="Lindahl B."/>
            <person name="Martin F."/>
        </authorList>
    </citation>
    <scope>NUCLEOTIDE SEQUENCE</scope>
    <source>
        <strain evidence="2">JB14</strain>
    </source>
</reference>
<dbReference type="AlphaFoldDB" id="A0A6A4H8K5"/>
<keyword evidence="1" id="KW-0175">Coiled coil</keyword>
<dbReference type="EMBL" id="ML769559">
    <property type="protein sequence ID" value="KAE9393998.1"/>
    <property type="molecule type" value="Genomic_DNA"/>
</dbReference>
<evidence type="ECO:0000256" key="1">
    <source>
        <dbReference type="SAM" id="Coils"/>
    </source>
</evidence>
<gene>
    <name evidence="2" type="ORF">BT96DRAFT_1049146</name>
</gene>